<dbReference type="GO" id="GO:0030145">
    <property type="term" value="F:manganese ion binding"/>
    <property type="evidence" value="ECO:0007669"/>
    <property type="project" value="UniProtKB-UniRule"/>
</dbReference>
<gene>
    <name evidence="6 9" type="primary">menD</name>
    <name evidence="9" type="ORF">E2C04_15515</name>
</gene>
<evidence type="ECO:0000256" key="1">
    <source>
        <dbReference type="ARBA" id="ARBA00022679"/>
    </source>
</evidence>
<name>A0A4P7UD99_9ACTN</name>
<dbReference type="HAMAP" id="MF_01659">
    <property type="entry name" value="MenD"/>
    <property type="match status" value="1"/>
</dbReference>
<dbReference type="RefSeq" id="WP_135833280.1">
    <property type="nucleotide sequence ID" value="NZ_BMCK01000003.1"/>
</dbReference>
<dbReference type="CDD" id="cd07037">
    <property type="entry name" value="TPP_PYR_MenD"/>
    <property type="match status" value="1"/>
</dbReference>
<dbReference type="InterPro" id="IPR029061">
    <property type="entry name" value="THDP-binding"/>
</dbReference>
<comment type="subunit">
    <text evidence="6">Homodimer.</text>
</comment>
<keyword evidence="6" id="KW-0474">Menaquinone biosynthesis</keyword>
<dbReference type="InterPro" id="IPR011766">
    <property type="entry name" value="TPP_enzyme_TPP-bd"/>
</dbReference>
<dbReference type="KEGG" id="ndp:E2C04_15515"/>
<keyword evidence="4 6" id="KW-0786">Thiamine pyrophosphate</keyword>
<evidence type="ECO:0000259" key="8">
    <source>
        <dbReference type="Pfam" id="PF02776"/>
    </source>
</evidence>
<dbReference type="Pfam" id="PF02776">
    <property type="entry name" value="TPP_enzyme_N"/>
    <property type="match status" value="1"/>
</dbReference>
<comment type="similarity">
    <text evidence="6">Belongs to the TPP enzyme family. MenD subfamily.</text>
</comment>
<dbReference type="InterPro" id="IPR004433">
    <property type="entry name" value="MenaQ_synth_MenD"/>
</dbReference>
<dbReference type="UniPathway" id="UPA01057">
    <property type="reaction ID" value="UER00164"/>
</dbReference>
<comment type="catalytic activity">
    <reaction evidence="6">
        <text>isochorismate + 2-oxoglutarate + H(+) = 5-enolpyruvoyl-6-hydroxy-2-succinyl-cyclohex-3-ene-1-carboxylate + CO2</text>
        <dbReference type="Rhea" id="RHEA:25593"/>
        <dbReference type="ChEBI" id="CHEBI:15378"/>
        <dbReference type="ChEBI" id="CHEBI:16526"/>
        <dbReference type="ChEBI" id="CHEBI:16810"/>
        <dbReference type="ChEBI" id="CHEBI:29780"/>
        <dbReference type="ChEBI" id="CHEBI:58818"/>
        <dbReference type="EC" id="2.2.1.9"/>
    </reaction>
</comment>
<dbReference type="PIRSF" id="PIRSF004983">
    <property type="entry name" value="MenD"/>
    <property type="match status" value="1"/>
</dbReference>
<feature type="domain" description="Thiamine pyrophosphate enzyme N-terminal TPP-binding" evidence="8">
    <location>
        <begin position="8"/>
        <end position="120"/>
    </location>
</feature>
<comment type="pathway">
    <text evidence="6">Quinol/quinone metabolism; menaquinone biosynthesis.</text>
</comment>
<evidence type="ECO:0000259" key="7">
    <source>
        <dbReference type="Pfam" id="PF02775"/>
    </source>
</evidence>
<reference evidence="9 10" key="1">
    <citation type="journal article" date="2008" name="Int. J. Syst. Evol. Microbiol.">
        <title>Nocardioides daphniae sp. nov., isolated from Daphnia cucullata (Crustacea: Cladocera).</title>
        <authorList>
            <person name="Toth E.M."/>
            <person name="Keki Z."/>
            <person name="Homonnay Z.G."/>
            <person name="Borsodi A.K."/>
            <person name="Marialigeti K."/>
            <person name="Schumann P."/>
        </authorList>
    </citation>
    <scope>NUCLEOTIDE SEQUENCE [LARGE SCALE GENOMIC DNA]</scope>
    <source>
        <strain evidence="9 10">JCM 16608</strain>
    </source>
</reference>
<comment type="function">
    <text evidence="6">Catalyzes the thiamine diphosphate-dependent decarboxylation of 2-oxoglutarate and the subsequent addition of the resulting succinic semialdehyde-thiamine pyrophosphate anion to isochorismate to yield 2-succinyl-5-enolpyruvyl-6-hydroxy-3-cyclohexene-1-carboxylate (SEPHCHC).</text>
</comment>
<comment type="cofactor">
    <cofactor evidence="6">
        <name>thiamine diphosphate</name>
        <dbReference type="ChEBI" id="CHEBI:58937"/>
    </cofactor>
    <text evidence="6">Binds 1 thiamine pyrophosphate per subunit.</text>
</comment>
<evidence type="ECO:0000256" key="3">
    <source>
        <dbReference type="ARBA" id="ARBA00022842"/>
    </source>
</evidence>
<evidence type="ECO:0000256" key="4">
    <source>
        <dbReference type="ARBA" id="ARBA00023052"/>
    </source>
</evidence>
<evidence type="ECO:0000313" key="9">
    <source>
        <dbReference type="EMBL" id="QCC78242.1"/>
    </source>
</evidence>
<dbReference type="GO" id="GO:0000287">
    <property type="term" value="F:magnesium ion binding"/>
    <property type="evidence" value="ECO:0007669"/>
    <property type="project" value="UniProtKB-UniRule"/>
</dbReference>
<dbReference type="NCBIfam" id="TIGR00173">
    <property type="entry name" value="menD"/>
    <property type="match status" value="1"/>
</dbReference>
<dbReference type="Gene3D" id="3.40.50.970">
    <property type="match status" value="2"/>
</dbReference>
<organism evidence="9 10">
    <name type="scientific">Nocardioides daphniae</name>
    <dbReference type="NCBI Taxonomy" id="402297"/>
    <lineage>
        <taxon>Bacteria</taxon>
        <taxon>Bacillati</taxon>
        <taxon>Actinomycetota</taxon>
        <taxon>Actinomycetes</taxon>
        <taxon>Propionibacteriales</taxon>
        <taxon>Nocardioidaceae</taxon>
        <taxon>Nocardioides</taxon>
    </lineage>
</organism>
<dbReference type="EC" id="2.2.1.9" evidence="6"/>
<keyword evidence="5 6" id="KW-0464">Manganese</keyword>
<sequence>MNDSTLLARQVVQALLDAGVRDAVLSPGSRNAPLSFALLDAERAGLLRLHTRIDERSAGFLALGLARTSRRPVVVSCTSGTAVANLAPASLEAHHEQLPLVAVTADRPERLRGTSANQTTEQLGLLPRSTTHDLAFGAADPAGVVAELLRVTGPVHLNVQFDDPLTPPDRWVPRAPASPELPVVPADEPAVLARGPRTVVVAGDGAGDAARELAEQGGWPLLAEPSSGARCGPHAIGPYRLLLGAAERLAAEVERVVVVGHPTLSRPVTRLLARADVEVVDLVGDGRWQPRPFAVDAAAPAWTVAPEQAAPADADWLRRWQEAGRSLDAQVAALLAAEPELTPYEVAGAVSRALGRDGLLFVGPSSPVRDLDLMMVPRSAASTPTVVANRGLAGIDGVVSSAIGVALGRSAGAGREAEAVGTQRTVALLGDVTFLHDSGGLVLGPVEARPDLTLVVVNDDGGSIFSMLEQGAPEHAEEFERLFGTPHGVDLASLCAATRTPHWRVESLAELEHALAQPAGGIEVVEARVRRDTRREMDERVRNLRP</sequence>
<dbReference type="AlphaFoldDB" id="A0A4P7UD99"/>
<dbReference type="PANTHER" id="PTHR42916">
    <property type="entry name" value="2-SUCCINYL-5-ENOLPYRUVYL-6-HYDROXY-3-CYCLOHEXENE-1-CARBOXYLATE SYNTHASE"/>
    <property type="match status" value="1"/>
</dbReference>
<protein>
    <recommendedName>
        <fullName evidence="6">2-succinyl-5-enolpyruvyl-6-hydroxy-3-cyclohexene-1-carboxylate synthase</fullName>
        <shortName evidence="6">SEPHCHC synthase</shortName>
        <ecNumber evidence="6">2.2.1.9</ecNumber>
    </recommendedName>
    <alternativeName>
        <fullName evidence="6">Menaquinone biosynthesis protein MenD</fullName>
    </alternativeName>
</protein>
<dbReference type="GO" id="GO:0030976">
    <property type="term" value="F:thiamine pyrophosphate binding"/>
    <property type="evidence" value="ECO:0007669"/>
    <property type="project" value="UniProtKB-UniRule"/>
</dbReference>
<proteinExistence type="inferred from homology"/>
<dbReference type="CDD" id="cd02009">
    <property type="entry name" value="TPP_SHCHC_synthase"/>
    <property type="match status" value="1"/>
</dbReference>
<evidence type="ECO:0000256" key="2">
    <source>
        <dbReference type="ARBA" id="ARBA00022723"/>
    </source>
</evidence>
<keyword evidence="2 6" id="KW-0479">Metal-binding</keyword>
<dbReference type="Pfam" id="PF02775">
    <property type="entry name" value="TPP_enzyme_C"/>
    <property type="match status" value="1"/>
</dbReference>
<keyword evidence="3 6" id="KW-0460">Magnesium</keyword>
<accession>A0A4P7UD99</accession>
<dbReference type="Gene3D" id="3.40.50.1220">
    <property type="entry name" value="TPP-binding domain"/>
    <property type="match status" value="1"/>
</dbReference>
<evidence type="ECO:0000256" key="6">
    <source>
        <dbReference type="HAMAP-Rule" id="MF_01659"/>
    </source>
</evidence>
<dbReference type="SUPFAM" id="SSF52518">
    <property type="entry name" value="Thiamin diphosphate-binding fold (THDP-binding)"/>
    <property type="match status" value="2"/>
</dbReference>
<evidence type="ECO:0000313" key="10">
    <source>
        <dbReference type="Proteomes" id="UP000297025"/>
    </source>
</evidence>
<dbReference type="OrthoDB" id="9791859at2"/>
<dbReference type="Proteomes" id="UP000297025">
    <property type="component" value="Chromosome"/>
</dbReference>
<dbReference type="GO" id="GO:0070204">
    <property type="term" value="F:2-succinyl-5-enolpyruvyl-6-hydroxy-3-cyclohexene-1-carboxylic-acid synthase activity"/>
    <property type="evidence" value="ECO:0007669"/>
    <property type="project" value="UniProtKB-UniRule"/>
</dbReference>
<dbReference type="GO" id="GO:0009234">
    <property type="term" value="P:menaquinone biosynthetic process"/>
    <property type="evidence" value="ECO:0007669"/>
    <property type="project" value="UniProtKB-UniRule"/>
</dbReference>
<comment type="pathway">
    <text evidence="6">Quinol/quinone metabolism; 1,4-dihydroxy-2-naphthoate biosynthesis; 1,4-dihydroxy-2-naphthoate from chorismate: step 2/7.</text>
</comment>
<keyword evidence="1 6" id="KW-0808">Transferase</keyword>
<dbReference type="PANTHER" id="PTHR42916:SF1">
    <property type="entry name" value="PROTEIN PHYLLO, CHLOROPLASTIC"/>
    <property type="match status" value="1"/>
</dbReference>
<dbReference type="UniPathway" id="UPA00079"/>
<dbReference type="EMBL" id="CP038462">
    <property type="protein sequence ID" value="QCC78242.1"/>
    <property type="molecule type" value="Genomic_DNA"/>
</dbReference>
<evidence type="ECO:0000256" key="5">
    <source>
        <dbReference type="ARBA" id="ARBA00023211"/>
    </source>
</evidence>
<comment type="cofactor">
    <cofactor evidence="6">
        <name>Mg(2+)</name>
        <dbReference type="ChEBI" id="CHEBI:18420"/>
    </cofactor>
    <cofactor evidence="6">
        <name>Mn(2+)</name>
        <dbReference type="ChEBI" id="CHEBI:29035"/>
    </cofactor>
</comment>
<feature type="domain" description="Thiamine pyrophosphate enzyme TPP-binding" evidence="7">
    <location>
        <begin position="398"/>
        <end position="517"/>
    </location>
</feature>
<dbReference type="InterPro" id="IPR012001">
    <property type="entry name" value="Thiamin_PyroP_enz_TPP-bd_dom"/>
</dbReference>